<dbReference type="InterPro" id="IPR016181">
    <property type="entry name" value="Acyl_CoA_acyltransferase"/>
</dbReference>
<protein>
    <submittedName>
        <fullName evidence="2">GNAT family N-acetyltransferase</fullName>
    </submittedName>
</protein>
<accession>A0A7S8MVN2</accession>
<dbReference type="RefSeq" id="WP_195691600.1">
    <property type="nucleotide sequence ID" value="NZ_CP064760.1"/>
</dbReference>
<dbReference type="KEGG" id="msf:IT882_08955"/>
<dbReference type="Pfam" id="PF13508">
    <property type="entry name" value="Acetyltransf_7"/>
    <property type="match status" value="1"/>
</dbReference>
<keyword evidence="2" id="KW-0808">Transferase</keyword>
<dbReference type="CDD" id="cd04301">
    <property type="entry name" value="NAT_SF"/>
    <property type="match status" value="1"/>
</dbReference>
<reference evidence="2 3" key="1">
    <citation type="submission" date="2020-11" db="EMBL/GenBank/DDBJ databases">
        <title>Amino acid is mineralized and recycled by bacteria in oceanic microbiome.</title>
        <authorList>
            <person name="Zheng L.Y."/>
        </authorList>
    </citation>
    <scope>NUCLEOTIDE SEQUENCE [LARGE SCALE GENOMIC DNA]</scope>
    <source>
        <strain evidence="2 3">A32-1</strain>
    </source>
</reference>
<dbReference type="EMBL" id="CP064760">
    <property type="protein sequence ID" value="QPE03498.1"/>
    <property type="molecule type" value="Genomic_DNA"/>
</dbReference>
<organism evidence="2 3">
    <name type="scientific">Microbacterium schleiferi</name>
    <dbReference type="NCBI Taxonomy" id="69362"/>
    <lineage>
        <taxon>Bacteria</taxon>
        <taxon>Bacillati</taxon>
        <taxon>Actinomycetota</taxon>
        <taxon>Actinomycetes</taxon>
        <taxon>Micrococcales</taxon>
        <taxon>Microbacteriaceae</taxon>
        <taxon>Microbacterium</taxon>
    </lineage>
</organism>
<dbReference type="SUPFAM" id="SSF55729">
    <property type="entry name" value="Acyl-CoA N-acyltransferases (Nat)"/>
    <property type="match status" value="1"/>
</dbReference>
<feature type="domain" description="N-acetyltransferase" evidence="1">
    <location>
        <begin position="12"/>
        <end position="172"/>
    </location>
</feature>
<sequence>MQLGTERPETGIHVRAAERDDARGIAIVHVQAWREAYAGQLPADALAALAVEPRVPRWAAIIEDNVTDVYVAEAGEDIVGWATSSDGRDHDRPATRELEGIYLLQAVHGSGAGQRLLDAAIGDHPAYLWMLKENPRAEAFYRRNGFERDGATRELRMAGAAVPTVRMVRRRS</sequence>
<dbReference type="Proteomes" id="UP000594480">
    <property type="component" value="Chromosome"/>
</dbReference>
<keyword evidence="3" id="KW-1185">Reference proteome</keyword>
<evidence type="ECO:0000313" key="2">
    <source>
        <dbReference type="EMBL" id="QPE03498.1"/>
    </source>
</evidence>
<dbReference type="GO" id="GO:0016747">
    <property type="term" value="F:acyltransferase activity, transferring groups other than amino-acyl groups"/>
    <property type="evidence" value="ECO:0007669"/>
    <property type="project" value="InterPro"/>
</dbReference>
<dbReference type="AlphaFoldDB" id="A0A7S8MVN2"/>
<name>A0A7S8MVN2_9MICO</name>
<gene>
    <name evidence="2" type="ORF">IT882_08955</name>
</gene>
<dbReference type="PROSITE" id="PS51186">
    <property type="entry name" value="GNAT"/>
    <property type="match status" value="1"/>
</dbReference>
<proteinExistence type="predicted"/>
<evidence type="ECO:0000313" key="3">
    <source>
        <dbReference type="Proteomes" id="UP000594480"/>
    </source>
</evidence>
<dbReference type="InterPro" id="IPR000182">
    <property type="entry name" value="GNAT_dom"/>
</dbReference>
<evidence type="ECO:0000259" key="1">
    <source>
        <dbReference type="PROSITE" id="PS51186"/>
    </source>
</evidence>
<dbReference type="Gene3D" id="3.40.630.30">
    <property type="match status" value="1"/>
</dbReference>